<dbReference type="Proteomes" id="UP000035740">
    <property type="component" value="Unassembled WGS sequence"/>
</dbReference>
<organism evidence="2 3">
    <name type="scientific">Beta vulgaris subsp. vulgaris</name>
    <name type="common">Beet</name>
    <dbReference type="NCBI Taxonomy" id="3555"/>
    <lineage>
        <taxon>Eukaryota</taxon>
        <taxon>Viridiplantae</taxon>
        <taxon>Streptophyta</taxon>
        <taxon>Embryophyta</taxon>
        <taxon>Tracheophyta</taxon>
        <taxon>Spermatophyta</taxon>
        <taxon>Magnoliopsida</taxon>
        <taxon>eudicotyledons</taxon>
        <taxon>Gunneridae</taxon>
        <taxon>Pentapetalae</taxon>
        <taxon>Caryophyllales</taxon>
        <taxon>Chenopodiaceae</taxon>
        <taxon>Betoideae</taxon>
        <taxon>Beta</taxon>
    </lineage>
</organism>
<evidence type="ECO:0000256" key="1">
    <source>
        <dbReference type="SAM" id="MobiDB-lite"/>
    </source>
</evidence>
<keyword evidence="3" id="KW-1185">Reference proteome</keyword>
<evidence type="ECO:0000313" key="2">
    <source>
        <dbReference type="EMBL" id="KMS64998.1"/>
    </source>
</evidence>
<reference evidence="2 3" key="1">
    <citation type="journal article" date="2014" name="Nature">
        <title>The genome of the recently domesticated crop plant sugar beet (Beta vulgaris).</title>
        <authorList>
            <person name="Dohm J.C."/>
            <person name="Minoche A.E."/>
            <person name="Holtgrawe D."/>
            <person name="Capella-Gutierrez S."/>
            <person name="Zakrzewski F."/>
            <person name="Tafer H."/>
            <person name="Rupp O."/>
            <person name="Sorensen T.R."/>
            <person name="Stracke R."/>
            <person name="Reinhardt R."/>
            <person name="Goesmann A."/>
            <person name="Kraft T."/>
            <person name="Schulz B."/>
            <person name="Stadler P.F."/>
            <person name="Schmidt T."/>
            <person name="Gabaldon T."/>
            <person name="Lehrach H."/>
            <person name="Weisshaar B."/>
            <person name="Himmelbauer H."/>
        </authorList>
    </citation>
    <scope>NUCLEOTIDE SEQUENCE [LARGE SCALE GENOMIC DNA]</scope>
    <source>
        <tissue evidence="2">Taproot</tissue>
    </source>
</reference>
<accession>A0A0J7YPE8</accession>
<protein>
    <submittedName>
        <fullName evidence="2">Uncharacterized protein</fullName>
    </submittedName>
</protein>
<dbReference type="Gramene" id="KMS64998">
    <property type="protein sequence ID" value="KMS64998"/>
    <property type="gene ID" value="BVRB_040490"/>
</dbReference>
<dbReference type="AlphaFoldDB" id="A0A0J7YPE8"/>
<proteinExistence type="predicted"/>
<evidence type="ECO:0000313" key="3">
    <source>
        <dbReference type="Proteomes" id="UP000035740"/>
    </source>
</evidence>
<dbReference type="EMBL" id="KQ116756">
    <property type="protein sequence ID" value="KMS64998.1"/>
    <property type="molecule type" value="Genomic_DNA"/>
</dbReference>
<sequence>MSSQHDDTRASSLYGATHSGSFYRKRNRTARCPLDPSIS</sequence>
<feature type="region of interest" description="Disordered" evidence="1">
    <location>
        <begin position="1"/>
        <end position="39"/>
    </location>
</feature>
<gene>
    <name evidence="2" type="ORF">BVRB_040490</name>
</gene>
<name>A0A0J7YPE8_BETVV</name>